<dbReference type="OrthoDB" id="4540215at2"/>
<proteinExistence type="predicted"/>
<accession>A0A541AZP0</accession>
<protein>
    <submittedName>
        <fullName evidence="2">MspA family porin</fullName>
    </submittedName>
</protein>
<reference evidence="2 3" key="1">
    <citation type="submission" date="2019-06" db="EMBL/GenBank/DDBJ databases">
        <title>Rhodococcus spaelei sp. nov., isolated from a cave.</title>
        <authorList>
            <person name="Lee S.D."/>
        </authorList>
    </citation>
    <scope>NUCLEOTIDE SEQUENCE [LARGE SCALE GENOMIC DNA]</scope>
    <source>
        <strain evidence="2 3">C9-5</strain>
    </source>
</reference>
<evidence type="ECO:0000313" key="3">
    <source>
        <dbReference type="Proteomes" id="UP000316256"/>
    </source>
</evidence>
<dbReference type="PROSITE" id="PS51318">
    <property type="entry name" value="TAT"/>
    <property type="match status" value="1"/>
</dbReference>
<dbReference type="Gene3D" id="2.60.40.1650">
    <property type="entry name" value="Porin MspA (Ig-like beta-sandwich domain)"/>
    <property type="match status" value="1"/>
</dbReference>
<dbReference type="Gene3D" id="2.10.300.10">
    <property type="entry name" value="Porin MspA ribbon domain"/>
    <property type="match status" value="1"/>
</dbReference>
<dbReference type="InterPro" id="IPR015286">
    <property type="entry name" value="Porin_fam_mycobact-type"/>
</dbReference>
<evidence type="ECO:0000256" key="1">
    <source>
        <dbReference type="SAM" id="SignalP"/>
    </source>
</evidence>
<name>A0A541AZP0_9NOCA</name>
<feature type="signal peptide" evidence="1">
    <location>
        <begin position="1"/>
        <end position="35"/>
    </location>
</feature>
<dbReference type="InterPro" id="IPR006311">
    <property type="entry name" value="TAT_signal"/>
</dbReference>
<gene>
    <name evidence="2" type="ORF">FK531_20680</name>
</gene>
<keyword evidence="1" id="KW-0732">Signal</keyword>
<organism evidence="2 3">
    <name type="scientific">Rhodococcus spelaei</name>
    <dbReference type="NCBI Taxonomy" id="2546320"/>
    <lineage>
        <taxon>Bacteria</taxon>
        <taxon>Bacillati</taxon>
        <taxon>Actinomycetota</taxon>
        <taxon>Actinomycetes</taxon>
        <taxon>Mycobacteriales</taxon>
        <taxon>Nocardiaceae</taxon>
        <taxon>Rhodococcus</taxon>
    </lineage>
</organism>
<sequence>MNASKTGLRRGLQIAASGAAAAVALGFLSVGAANADTLVPLPDGSITKTLVDGTVVTITRTGESALVSPSMGATPLHRNVWVSGKVAAEVTGPNAKGGAITAGYVVACQLTLGGKAGADSGIATNWDGTDAKTPASAKSSGTVSIGPGQARSVRLLDLEKADAFGAESHSGANSFKGKSGSVTYADSTIGVEGCAGYAQARSYATVSVSTDNVTSSTTLWGQPFSIG</sequence>
<dbReference type="Pfam" id="PF09203">
    <property type="entry name" value="MspA"/>
    <property type="match status" value="1"/>
</dbReference>
<comment type="caution">
    <text evidence="2">The sequence shown here is derived from an EMBL/GenBank/DDBJ whole genome shotgun (WGS) entry which is preliminary data.</text>
</comment>
<keyword evidence="3" id="KW-1185">Reference proteome</keyword>
<dbReference type="RefSeq" id="WP_142102846.1">
    <property type="nucleotide sequence ID" value="NZ_VIGH01000011.1"/>
</dbReference>
<dbReference type="AlphaFoldDB" id="A0A541AZP0"/>
<feature type="chain" id="PRO_5022009805" evidence="1">
    <location>
        <begin position="36"/>
        <end position="227"/>
    </location>
</feature>
<evidence type="ECO:0000313" key="2">
    <source>
        <dbReference type="EMBL" id="TQF65526.1"/>
    </source>
</evidence>
<dbReference type="Proteomes" id="UP000316256">
    <property type="component" value="Unassembled WGS sequence"/>
</dbReference>
<dbReference type="EMBL" id="VIGH01000011">
    <property type="protein sequence ID" value="TQF65526.1"/>
    <property type="molecule type" value="Genomic_DNA"/>
</dbReference>